<dbReference type="InterPro" id="IPR001789">
    <property type="entry name" value="Sig_transdc_resp-reg_receiver"/>
</dbReference>
<dbReference type="PANTHER" id="PTHR44520:SF2">
    <property type="entry name" value="RESPONSE REGULATOR RCP1"/>
    <property type="match status" value="1"/>
</dbReference>
<dbReference type="CDD" id="cd17557">
    <property type="entry name" value="REC_Rcp-like"/>
    <property type="match status" value="1"/>
</dbReference>
<evidence type="ECO:0000259" key="2">
    <source>
        <dbReference type="PROSITE" id="PS50110"/>
    </source>
</evidence>
<dbReference type="SUPFAM" id="SSF52172">
    <property type="entry name" value="CheY-like"/>
    <property type="match status" value="1"/>
</dbReference>
<dbReference type="Gene3D" id="3.40.50.2300">
    <property type="match status" value="1"/>
</dbReference>
<dbReference type="PANTHER" id="PTHR44520">
    <property type="entry name" value="RESPONSE REGULATOR RCP1-RELATED"/>
    <property type="match status" value="1"/>
</dbReference>
<dbReference type="Pfam" id="PF00072">
    <property type="entry name" value="Response_reg"/>
    <property type="match status" value="1"/>
</dbReference>
<evidence type="ECO:0000313" key="3">
    <source>
        <dbReference type="EMBL" id="MBB6048728.1"/>
    </source>
</evidence>
<evidence type="ECO:0000313" key="4">
    <source>
        <dbReference type="Proteomes" id="UP000520814"/>
    </source>
</evidence>
<dbReference type="InterPro" id="IPR052893">
    <property type="entry name" value="TCS_response_regulator"/>
</dbReference>
<dbReference type="SMART" id="SM00448">
    <property type="entry name" value="REC"/>
    <property type="match status" value="1"/>
</dbReference>
<name>A0A7W9SML1_ARMRO</name>
<keyword evidence="4" id="KW-1185">Reference proteome</keyword>
<comment type="caution">
    <text evidence="3">The sequence shown here is derived from an EMBL/GenBank/DDBJ whole genome shotgun (WGS) entry which is preliminary data.</text>
</comment>
<reference evidence="3 4" key="1">
    <citation type="submission" date="2020-08" db="EMBL/GenBank/DDBJ databases">
        <title>Genomic Encyclopedia of Type Strains, Phase IV (KMG-IV): sequencing the most valuable type-strain genomes for metagenomic binning, comparative biology and taxonomic classification.</title>
        <authorList>
            <person name="Goeker M."/>
        </authorList>
    </citation>
    <scope>NUCLEOTIDE SEQUENCE [LARGE SCALE GENOMIC DNA]</scope>
    <source>
        <strain evidence="3 4">DSM 23562</strain>
    </source>
</reference>
<sequence>MTFTPKHPLRIVMADDDPDDRMLTRDAFEECDAVDCAGFVEDGQALLELLTSLSPLPRLILLDWNMPRKNGLETLHILKASPNFKSIPVVILTTSTDSVDVASANAAGAEGFITKPVTFEGLVAIVQEMVARYAPELVL</sequence>
<dbReference type="InterPro" id="IPR011006">
    <property type="entry name" value="CheY-like_superfamily"/>
</dbReference>
<organism evidence="3 4">
    <name type="scientific">Armatimonas rosea</name>
    <dbReference type="NCBI Taxonomy" id="685828"/>
    <lineage>
        <taxon>Bacteria</taxon>
        <taxon>Bacillati</taxon>
        <taxon>Armatimonadota</taxon>
        <taxon>Armatimonadia</taxon>
        <taxon>Armatimonadales</taxon>
        <taxon>Armatimonadaceae</taxon>
        <taxon>Armatimonas</taxon>
    </lineage>
</organism>
<feature type="modified residue" description="4-aspartylphosphate" evidence="1">
    <location>
        <position position="63"/>
    </location>
</feature>
<dbReference type="Proteomes" id="UP000520814">
    <property type="component" value="Unassembled WGS sequence"/>
</dbReference>
<dbReference type="GO" id="GO:0000160">
    <property type="term" value="P:phosphorelay signal transduction system"/>
    <property type="evidence" value="ECO:0007669"/>
    <property type="project" value="InterPro"/>
</dbReference>
<proteinExistence type="predicted"/>
<dbReference type="RefSeq" id="WP_184192363.1">
    <property type="nucleotide sequence ID" value="NZ_JACHGW010000001.1"/>
</dbReference>
<accession>A0A7W9SML1</accession>
<gene>
    <name evidence="3" type="ORF">HNQ39_000490</name>
</gene>
<dbReference type="PROSITE" id="PS50110">
    <property type="entry name" value="RESPONSE_REGULATORY"/>
    <property type="match status" value="1"/>
</dbReference>
<evidence type="ECO:0000256" key="1">
    <source>
        <dbReference type="PROSITE-ProRule" id="PRU00169"/>
    </source>
</evidence>
<dbReference type="AlphaFoldDB" id="A0A7W9SML1"/>
<keyword evidence="1" id="KW-0597">Phosphoprotein</keyword>
<dbReference type="EMBL" id="JACHGW010000001">
    <property type="protein sequence ID" value="MBB6048728.1"/>
    <property type="molecule type" value="Genomic_DNA"/>
</dbReference>
<feature type="domain" description="Response regulatory" evidence="2">
    <location>
        <begin position="10"/>
        <end position="130"/>
    </location>
</feature>
<protein>
    <submittedName>
        <fullName evidence="3">Two-component system response regulator</fullName>
    </submittedName>
</protein>